<evidence type="ECO:0000313" key="8">
    <source>
        <dbReference type="EMBL" id="MDV2474713.1"/>
    </source>
</evidence>
<keyword evidence="6" id="KW-0813">Transport</keyword>
<organism evidence="8 9">
    <name type="scientific">Rhodococcus zopfii</name>
    <dbReference type="NCBI Taxonomy" id="43772"/>
    <lineage>
        <taxon>Bacteria</taxon>
        <taxon>Bacillati</taxon>
        <taxon>Actinomycetota</taxon>
        <taxon>Actinomycetes</taxon>
        <taxon>Mycobacteriales</taxon>
        <taxon>Nocardiaceae</taxon>
        <taxon>Rhodococcus</taxon>
    </lineage>
</organism>
<keyword evidence="2 6" id="KW-0812">Transmembrane</keyword>
<keyword evidence="3 6" id="KW-1133">Transmembrane helix</keyword>
<dbReference type="PANTHER" id="PTHR43027">
    <property type="entry name" value="DOXORUBICIN RESISTANCE ABC TRANSPORTER PERMEASE PROTEIN DRRC-RELATED"/>
    <property type="match status" value="1"/>
</dbReference>
<gene>
    <name evidence="8" type="ORF">F8M49_03430</name>
</gene>
<dbReference type="PROSITE" id="PS51012">
    <property type="entry name" value="ABC_TM2"/>
    <property type="match status" value="1"/>
</dbReference>
<evidence type="ECO:0000259" key="7">
    <source>
        <dbReference type="PROSITE" id="PS51012"/>
    </source>
</evidence>
<comment type="caution">
    <text evidence="8">The sequence shown here is derived from an EMBL/GenBank/DDBJ whole genome shotgun (WGS) entry which is preliminary data.</text>
</comment>
<dbReference type="InterPro" id="IPR052902">
    <property type="entry name" value="ABC-2_transporter"/>
</dbReference>
<dbReference type="EMBL" id="WBMO01000001">
    <property type="protein sequence ID" value="MDV2474713.1"/>
    <property type="molecule type" value="Genomic_DNA"/>
</dbReference>
<feature type="domain" description="ABC transmembrane type-2" evidence="7">
    <location>
        <begin position="57"/>
        <end position="284"/>
    </location>
</feature>
<evidence type="ECO:0000313" key="9">
    <source>
        <dbReference type="Proteomes" id="UP001275440"/>
    </source>
</evidence>
<proteinExistence type="inferred from homology"/>
<feature type="transmembrane region" description="Helical" evidence="6">
    <location>
        <begin position="57"/>
        <end position="77"/>
    </location>
</feature>
<dbReference type="InterPro" id="IPR000412">
    <property type="entry name" value="ABC_2_transport"/>
</dbReference>
<dbReference type="PANTHER" id="PTHR43027:SF1">
    <property type="entry name" value="DOXORUBICIN RESISTANCE ABC TRANSPORTER PERMEASE PROTEIN DRRC-RELATED"/>
    <property type="match status" value="1"/>
</dbReference>
<name>A0ABU3WMN8_9NOCA</name>
<dbReference type="Pfam" id="PF01061">
    <property type="entry name" value="ABC2_membrane"/>
    <property type="match status" value="1"/>
</dbReference>
<accession>A0ABU3WMN8</accession>
<dbReference type="Proteomes" id="UP001275440">
    <property type="component" value="Unassembled WGS sequence"/>
</dbReference>
<evidence type="ECO:0000256" key="1">
    <source>
        <dbReference type="ARBA" id="ARBA00004141"/>
    </source>
</evidence>
<comment type="similarity">
    <text evidence="6">Belongs to the ABC-2 integral membrane protein family.</text>
</comment>
<comment type="subcellular location">
    <subcellularLocation>
        <location evidence="6">Cell membrane</location>
        <topology evidence="6">Multi-pass membrane protein</topology>
    </subcellularLocation>
    <subcellularLocation>
        <location evidence="1">Membrane</location>
        <topology evidence="1">Multi-pass membrane protein</topology>
    </subcellularLocation>
</comment>
<keyword evidence="9" id="KW-1185">Reference proteome</keyword>
<evidence type="ECO:0000256" key="4">
    <source>
        <dbReference type="ARBA" id="ARBA00023136"/>
    </source>
</evidence>
<protein>
    <recommendedName>
        <fullName evidence="6">Transport permease protein</fullName>
    </recommendedName>
</protein>
<evidence type="ECO:0000256" key="2">
    <source>
        <dbReference type="ARBA" id="ARBA00022692"/>
    </source>
</evidence>
<feature type="transmembrane region" description="Helical" evidence="6">
    <location>
        <begin position="208"/>
        <end position="229"/>
    </location>
</feature>
<feature type="transmembrane region" description="Helical" evidence="6">
    <location>
        <begin position="259"/>
        <end position="278"/>
    </location>
</feature>
<dbReference type="PIRSF" id="PIRSF006648">
    <property type="entry name" value="DrrB"/>
    <property type="match status" value="1"/>
</dbReference>
<evidence type="ECO:0000256" key="3">
    <source>
        <dbReference type="ARBA" id="ARBA00022989"/>
    </source>
</evidence>
<evidence type="ECO:0000256" key="6">
    <source>
        <dbReference type="RuleBase" id="RU361157"/>
    </source>
</evidence>
<sequence>MSTNTDRDLPQGAFDADRMFDFPEPDAAHPEGSARALVDHSLMQFTRLLRRWSRDPATMIQALLYPALTLVMFRLVLGDSITSATGQPAIYGNVPLIALIGAMFGSVVSAVGLREERKKGLLSRFWAMPVHRASGLLGRMMAEAVRIFATTVLIVVVGTALGFRFLQGPLAGVVMLLIPILFGMGFAVMVTALAVMSGDSPLVETVSIVATLLMFFNSGFVPVMAYPTWLQPVVQYQPLSCAIDTMKGLSLGGPVLEPLLLTCAWSLGMIVVFLYPAVRGYRHAAAHS</sequence>
<keyword evidence="5" id="KW-0046">Antibiotic resistance</keyword>
<dbReference type="InterPro" id="IPR047817">
    <property type="entry name" value="ABC2_TM_bact-type"/>
</dbReference>
<feature type="transmembrane region" description="Helical" evidence="6">
    <location>
        <begin position="89"/>
        <end position="113"/>
    </location>
</feature>
<dbReference type="RefSeq" id="WP_138999684.1">
    <property type="nucleotide sequence ID" value="NZ_JAWKJJ010000001.1"/>
</dbReference>
<keyword evidence="6" id="KW-1003">Cell membrane</keyword>
<reference evidence="8 9" key="1">
    <citation type="submission" date="2019-10" db="EMBL/GenBank/DDBJ databases">
        <title>Draft Genome Assembly of Rhodococcus zopfii DSM44189.</title>
        <authorList>
            <person name="Sutton J.M."/>
            <person name="Akob D.M."/>
            <person name="Bushman T.J."/>
        </authorList>
    </citation>
    <scope>NUCLEOTIDE SEQUENCE [LARGE SCALE GENOMIC DNA]</scope>
    <source>
        <strain evidence="8 9">DSM 44189</strain>
    </source>
</reference>
<keyword evidence="4 6" id="KW-0472">Membrane</keyword>
<feature type="transmembrane region" description="Helical" evidence="6">
    <location>
        <begin position="147"/>
        <end position="166"/>
    </location>
</feature>
<evidence type="ECO:0000256" key="5">
    <source>
        <dbReference type="ARBA" id="ARBA00023251"/>
    </source>
</evidence>
<feature type="transmembrane region" description="Helical" evidence="6">
    <location>
        <begin position="172"/>
        <end position="196"/>
    </location>
</feature>
<dbReference type="InterPro" id="IPR013525">
    <property type="entry name" value="ABC2_TM"/>
</dbReference>